<dbReference type="Proteomes" id="UP001171945">
    <property type="component" value="Unassembled WGS sequence"/>
</dbReference>
<name>A0ABT7VWG7_9GAMM</name>
<dbReference type="Pfam" id="PF25917">
    <property type="entry name" value="BSH_RND"/>
    <property type="match status" value="1"/>
</dbReference>
<dbReference type="SUPFAM" id="SSF111369">
    <property type="entry name" value="HlyD-like secretion proteins"/>
    <property type="match status" value="1"/>
</dbReference>
<dbReference type="EMBL" id="JAUCGM010000953">
    <property type="protein sequence ID" value="MDM8563903.1"/>
    <property type="molecule type" value="Genomic_DNA"/>
</dbReference>
<dbReference type="Gene3D" id="2.40.50.100">
    <property type="match status" value="1"/>
</dbReference>
<proteinExistence type="inferred from homology"/>
<evidence type="ECO:0000259" key="2">
    <source>
        <dbReference type="Pfam" id="PF25917"/>
    </source>
</evidence>
<organism evidence="3 4">
    <name type="scientific">Candidatus Marithioploca araucensis</name>
    <dbReference type="NCBI Taxonomy" id="70273"/>
    <lineage>
        <taxon>Bacteria</taxon>
        <taxon>Pseudomonadati</taxon>
        <taxon>Pseudomonadota</taxon>
        <taxon>Gammaproteobacteria</taxon>
        <taxon>Thiotrichales</taxon>
        <taxon>Thiotrichaceae</taxon>
        <taxon>Candidatus Marithioploca</taxon>
    </lineage>
</organism>
<dbReference type="Gene3D" id="2.40.30.170">
    <property type="match status" value="1"/>
</dbReference>
<sequence>MFKRIIIKYGFIVFLLSLWITVEAQNTNSAITRGLLVARTETTLSSQISARIEQISVKEGNRFKLNQNLIEFDCRLYQAQLNRAKAQLQAAEKTFAANLQLQGFQAISQLEVAVSQADVAKAEADVELSKVQVSLCKIKAPFNGRVIKRHIAPYASVSPGDKLLDVLDDSQLEIRLHIPSIWLSSVKTGTQFKVEIDETGRTYRAKVIRMGAKVDPVSQTLLITASIIDKDKHLLAGMSGVARFELSSRQENSRQEK</sequence>
<dbReference type="InterPro" id="IPR058625">
    <property type="entry name" value="MdtA-like_BSH"/>
</dbReference>
<feature type="domain" description="Multidrug resistance protein MdtA-like barrel-sandwich hybrid" evidence="2">
    <location>
        <begin position="43"/>
        <end position="162"/>
    </location>
</feature>
<keyword evidence="4" id="KW-1185">Reference proteome</keyword>
<reference evidence="3" key="1">
    <citation type="submission" date="2023-06" db="EMBL/GenBank/DDBJ databases">
        <title>Uncultivated large filamentous bacteria from sulfidic sediments reveal new species and different genomic features in energy metabolism and defense.</title>
        <authorList>
            <person name="Fonseca A."/>
        </authorList>
    </citation>
    <scope>NUCLEOTIDE SEQUENCE</scope>
    <source>
        <strain evidence="3">HSG4</strain>
    </source>
</reference>
<protein>
    <submittedName>
        <fullName evidence="3">Efflux RND transporter periplasmic adaptor subunit</fullName>
    </submittedName>
</protein>
<accession>A0ABT7VWG7</accession>
<dbReference type="Gene3D" id="1.10.287.470">
    <property type="entry name" value="Helix hairpin bin"/>
    <property type="match status" value="1"/>
</dbReference>
<comment type="similarity">
    <text evidence="1">Belongs to the membrane fusion protein (MFP) (TC 8.A.1) family.</text>
</comment>
<dbReference type="PANTHER" id="PTHR30469">
    <property type="entry name" value="MULTIDRUG RESISTANCE PROTEIN MDTA"/>
    <property type="match status" value="1"/>
</dbReference>
<comment type="caution">
    <text evidence="3">The sequence shown here is derived from an EMBL/GenBank/DDBJ whole genome shotgun (WGS) entry which is preliminary data.</text>
</comment>
<dbReference type="PANTHER" id="PTHR30469:SF15">
    <property type="entry name" value="HLYD FAMILY OF SECRETION PROTEINS"/>
    <property type="match status" value="1"/>
</dbReference>
<dbReference type="InterPro" id="IPR006143">
    <property type="entry name" value="RND_pump_MFP"/>
</dbReference>
<gene>
    <name evidence="3" type="ORF">QUF54_11170</name>
</gene>
<evidence type="ECO:0000313" key="3">
    <source>
        <dbReference type="EMBL" id="MDM8563903.1"/>
    </source>
</evidence>
<evidence type="ECO:0000256" key="1">
    <source>
        <dbReference type="ARBA" id="ARBA00009477"/>
    </source>
</evidence>
<dbReference type="NCBIfam" id="TIGR01730">
    <property type="entry name" value="RND_mfp"/>
    <property type="match status" value="1"/>
</dbReference>
<evidence type="ECO:0000313" key="4">
    <source>
        <dbReference type="Proteomes" id="UP001171945"/>
    </source>
</evidence>